<sequence>MTVTLPDTTLTSSPLDAGHASADPEQQPSVPCRTTDVPAEGTASAAAVGTEEERAYWQRRLERLTEAWQGVRCERDVAIYRLHQQGVPVREIARVADESPHVVADMIATAAGDPNMADYPPGPLWHEFWPKY</sequence>
<name>A0A8J3NDC9_9ACTN</name>
<dbReference type="RefSeq" id="WP_203662971.1">
    <property type="nucleotide sequence ID" value="NZ_BAAAZM010000012.1"/>
</dbReference>
<evidence type="ECO:0000313" key="3">
    <source>
        <dbReference type="Proteomes" id="UP000612808"/>
    </source>
</evidence>
<keyword evidence="3" id="KW-1185">Reference proteome</keyword>
<gene>
    <name evidence="2" type="ORF">Aru02nite_58200</name>
</gene>
<evidence type="ECO:0000313" key="2">
    <source>
        <dbReference type="EMBL" id="GID14931.1"/>
    </source>
</evidence>
<feature type="compositionally biased region" description="Low complexity" evidence="1">
    <location>
        <begin position="1"/>
        <end position="16"/>
    </location>
</feature>
<proteinExistence type="predicted"/>
<accession>A0A8J3NDC9</accession>
<comment type="caution">
    <text evidence="2">The sequence shown here is derived from an EMBL/GenBank/DDBJ whole genome shotgun (WGS) entry which is preliminary data.</text>
</comment>
<protein>
    <submittedName>
        <fullName evidence="2">Uncharacterized protein</fullName>
    </submittedName>
</protein>
<reference evidence="2" key="1">
    <citation type="submission" date="2021-01" db="EMBL/GenBank/DDBJ databases">
        <title>Whole genome shotgun sequence of Actinocatenispora rupis NBRC 107355.</title>
        <authorList>
            <person name="Komaki H."/>
            <person name="Tamura T."/>
        </authorList>
    </citation>
    <scope>NUCLEOTIDE SEQUENCE</scope>
    <source>
        <strain evidence="2">NBRC 107355</strain>
    </source>
</reference>
<evidence type="ECO:0000256" key="1">
    <source>
        <dbReference type="SAM" id="MobiDB-lite"/>
    </source>
</evidence>
<dbReference type="EMBL" id="BOMB01000034">
    <property type="protein sequence ID" value="GID14931.1"/>
    <property type="molecule type" value="Genomic_DNA"/>
</dbReference>
<dbReference type="Proteomes" id="UP000612808">
    <property type="component" value="Unassembled WGS sequence"/>
</dbReference>
<feature type="region of interest" description="Disordered" evidence="1">
    <location>
        <begin position="1"/>
        <end position="50"/>
    </location>
</feature>
<organism evidence="2 3">
    <name type="scientific">Actinocatenispora rupis</name>
    <dbReference type="NCBI Taxonomy" id="519421"/>
    <lineage>
        <taxon>Bacteria</taxon>
        <taxon>Bacillati</taxon>
        <taxon>Actinomycetota</taxon>
        <taxon>Actinomycetes</taxon>
        <taxon>Micromonosporales</taxon>
        <taxon>Micromonosporaceae</taxon>
        <taxon>Actinocatenispora</taxon>
    </lineage>
</organism>
<dbReference type="AlphaFoldDB" id="A0A8J3NDC9"/>